<evidence type="ECO:0000259" key="2">
    <source>
        <dbReference type="Pfam" id="PF25934"/>
    </source>
</evidence>
<evidence type="ECO:0000313" key="3">
    <source>
        <dbReference type="EMBL" id="MFC4826158.1"/>
    </source>
</evidence>
<dbReference type="PROSITE" id="PS51257">
    <property type="entry name" value="PROKAR_LIPOPROTEIN"/>
    <property type="match status" value="1"/>
</dbReference>
<keyword evidence="4" id="KW-1185">Reference proteome</keyword>
<gene>
    <name evidence="3" type="ORF">ACFO9K_18045</name>
</gene>
<proteinExistence type="predicted"/>
<protein>
    <recommendedName>
        <fullName evidence="2">DUF7979 domain-containing protein</fullName>
    </recommendedName>
</protein>
<dbReference type="InterPro" id="IPR058285">
    <property type="entry name" value="DUF7979"/>
</dbReference>
<dbReference type="RefSeq" id="WP_254268220.1">
    <property type="nucleotide sequence ID" value="NZ_CP100400.1"/>
</dbReference>
<feature type="domain" description="DUF7979" evidence="2">
    <location>
        <begin position="63"/>
        <end position="123"/>
    </location>
</feature>
<feature type="compositionally biased region" description="Low complexity" evidence="1">
    <location>
        <begin position="42"/>
        <end position="55"/>
    </location>
</feature>
<dbReference type="GeneID" id="73046747"/>
<evidence type="ECO:0000256" key="1">
    <source>
        <dbReference type="SAM" id="MobiDB-lite"/>
    </source>
</evidence>
<reference evidence="3 4" key="1">
    <citation type="journal article" date="2019" name="Int. J. Syst. Evol. Microbiol.">
        <title>The Global Catalogue of Microorganisms (GCM) 10K type strain sequencing project: providing services to taxonomists for standard genome sequencing and annotation.</title>
        <authorList>
            <consortium name="The Broad Institute Genomics Platform"/>
            <consortium name="The Broad Institute Genome Sequencing Center for Infectious Disease"/>
            <person name="Wu L."/>
            <person name="Ma J."/>
        </authorList>
    </citation>
    <scope>NUCLEOTIDE SEQUENCE [LARGE SCALE GENOMIC DNA]</scope>
    <source>
        <strain evidence="3 4">XZYJ18</strain>
    </source>
</reference>
<accession>A0ABD5Q658</accession>
<evidence type="ECO:0000313" key="4">
    <source>
        <dbReference type="Proteomes" id="UP001595945"/>
    </source>
</evidence>
<feature type="region of interest" description="Disordered" evidence="1">
    <location>
        <begin position="23"/>
        <end position="58"/>
    </location>
</feature>
<dbReference type="Pfam" id="PF25934">
    <property type="entry name" value="DUF7979"/>
    <property type="match status" value="2"/>
</dbReference>
<organism evidence="3 4">
    <name type="scientific">Halorussus aquaticus</name>
    <dbReference type="NCBI Taxonomy" id="2953748"/>
    <lineage>
        <taxon>Archaea</taxon>
        <taxon>Methanobacteriati</taxon>
        <taxon>Methanobacteriota</taxon>
        <taxon>Stenosarchaea group</taxon>
        <taxon>Halobacteria</taxon>
        <taxon>Halobacteriales</taxon>
        <taxon>Haladaptataceae</taxon>
        <taxon>Halorussus</taxon>
    </lineage>
</organism>
<dbReference type="Proteomes" id="UP001595945">
    <property type="component" value="Unassembled WGS sequence"/>
</dbReference>
<comment type="caution">
    <text evidence="3">The sequence shown here is derived from an EMBL/GenBank/DDBJ whole genome shotgun (WGS) entry which is preliminary data.</text>
</comment>
<dbReference type="AlphaFoldDB" id="A0ABD5Q658"/>
<name>A0ABD5Q658_9EURY</name>
<feature type="domain" description="DUF7979" evidence="2">
    <location>
        <begin position="140"/>
        <end position="203"/>
    </location>
</feature>
<dbReference type="EMBL" id="JBHSHT010000002">
    <property type="protein sequence ID" value="MFC4826158.1"/>
    <property type="molecule type" value="Genomic_DNA"/>
</dbReference>
<sequence>MSLRVGSVCLAVLLVLAGCSGSSPPGAESAATADPTTRTAVTAESTATPDTPTATRDLSAASTTTLPTRATLSAADLSASERDLLRRAVENESVRVMRSNLTGELTPDTDGWYARYRGTLYELSWERGGFYGEYHLGNATVVNASSVESSDGVVAYENLTADARDLFEAARAKAEIEGYGVKAFPDQLRSNRYVTYEGDYYELRLAVADYIFYRLSVEEVES</sequence>